<accession>A0A0A9HKY9</accession>
<evidence type="ECO:0000313" key="2">
    <source>
        <dbReference type="EMBL" id="JAE36494.1"/>
    </source>
</evidence>
<feature type="region of interest" description="Disordered" evidence="1">
    <location>
        <begin position="1"/>
        <end position="24"/>
    </location>
</feature>
<organism evidence="2">
    <name type="scientific">Arundo donax</name>
    <name type="common">Giant reed</name>
    <name type="synonym">Donax arundinaceus</name>
    <dbReference type="NCBI Taxonomy" id="35708"/>
    <lineage>
        <taxon>Eukaryota</taxon>
        <taxon>Viridiplantae</taxon>
        <taxon>Streptophyta</taxon>
        <taxon>Embryophyta</taxon>
        <taxon>Tracheophyta</taxon>
        <taxon>Spermatophyta</taxon>
        <taxon>Magnoliopsida</taxon>
        <taxon>Liliopsida</taxon>
        <taxon>Poales</taxon>
        <taxon>Poaceae</taxon>
        <taxon>PACMAD clade</taxon>
        <taxon>Arundinoideae</taxon>
        <taxon>Arundineae</taxon>
        <taxon>Arundo</taxon>
    </lineage>
</organism>
<name>A0A0A9HKY9_ARUDO</name>
<protein>
    <submittedName>
        <fullName evidence="2">NADH-ubiquinone oxidoreductase 20 kDa subunit</fullName>
    </submittedName>
</protein>
<dbReference type="AlphaFoldDB" id="A0A0A9HKY9"/>
<reference evidence="2" key="2">
    <citation type="journal article" date="2015" name="Data Brief">
        <title>Shoot transcriptome of the giant reed, Arundo donax.</title>
        <authorList>
            <person name="Barrero R.A."/>
            <person name="Guerrero F.D."/>
            <person name="Moolhuijzen P."/>
            <person name="Goolsby J.A."/>
            <person name="Tidwell J."/>
            <person name="Bellgard S.E."/>
            <person name="Bellgard M.I."/>
        </authorList>
    </citation>
    <scope>NUCLEOTIDE SEQUENCE</scope>
    <source>
        <tissue evidence="2">Shoot tissue taken approximately 20 cm above the soil surface</tissue>
    </source>
</reference>
<feature type="region of interest" description="Disordered" evidence="1">
    <location>
        <begin position="70"/>
        <end position="116"/>
    </location>
</feature>
<proteinExistence type="predicted"/>
<evidence type="ECO:0000256" key="1">
    <source>
        <dbReference type="SAM" id="MobiDB-lite"/>
    </source>
</evidence>
<dbReference type="EMBL" id="GBRH01161402">
    <property type="protein sequence ID" value="JAE36494.1"/>
    <property type="molecule type" value="Transcribed_RNA"/>
</dbReference>
<keyword evidence="2" id="KW-0830">Ubiquinone</keyword>
<reference evidence="2" key="1">
    <citation type="submission" date="2014-09" db="EMBL/GenBank/DDBJ databases">
        <authorList>
            <person name="Magalhaes I.L.F."/>
            <person name="Oliveira U."/>
            <person name="Santos F.R."/>
            <person name="Vidigal T.H.D.A."/>
            <person name="Brescovit A.D."/>
            <person name="Santos A.J."/>
        </authorList>
    </citation>
    <scope>NUCLEOTIDE SEQUENCE</scope>
    <source>
        <tissue evidence="2">Shoot tissue taken approximately 20 cm above the soil surface</tissue>
    </source>
</reference>
<sequence length="116" mass="12580">MTSTMSPLPQVQRGGWRDCGGGGSSHRNGCLEGANVWYYTVSSESDTVRAISAQTCPPVMTDRPWRCSRAPRVLRSSPLRGRTLPQRPPTPHSCPRRHVGRTPAGADVDGGRVRGL</sequence>